<dbReference type="RefSeq" id="WP_281095784.1">
    <property type="nucleotide sequence ID" value="NZ_JARYZI010000020.1"/>
</dbReference>
<organism evidence="8 9">
    <name type="scientific">Fusibacter bizertensis</name>
    <dbReference type="NCBI Taxonomy" id="1488331"/>
    <lineage>
        <taxon>Bacteria</taxon>
        <taxon>Bacillati</taxon>
        <taxon>Bacillota</taxon>
        <taxon>Clostridia</taxon>
        <taxon>Eubacteriales</taxon>
        <taxon>Eubacteriales Family XII. Incertae Sedis</taxon>
        <taxon>Fusibacter</taxon>
    </lineage>
</organism>
<feature type="site" description="Positions MEP for the nucleophilic attack" evidence="7">
    <location>
        <position position="219"/>
    </location>
</feature>
<name>A0ABT6NHI6_9FIRM</name>
<keyword evidence="4 7" id="KW-0808">Transferase</keyword>
<dbReference type="PROSITE" id="PS01295">
    <property type="entry name" value="ISPD"/>
    <property type="match status" value="1"/>
</dbReference>
<evidence type="ECO:0000256" key="1">
    <source>
        <dbReference type="ARBA" id="ARBA00001282"/>
    </source>
</evidence>
<accession>A0ABT6NHI6</accession>
<dbReference type="HAMAP" id="MF_00108">
    <property type="entry name" value="IspD"/>
    <property type="match status" value="1"/>
</dbReference>
<sequence>MYLDKKVTILLPTAGAGTRMGGNVRKQYLLLREKEILRWTLEHLNKISYWDELFVIVPSEDVVDVKEKISEWLFDTTRKIMVIPGGETRQQSVLNGLKASGNDTEYVIVHDGVRPFIPIVKTETALKKLIETPVLYGIIAGVKVTDTLKSVNLAEVIESTVDREKIWAVQTPQIFRYKELVDAHYSATQQNIAVTDDAALLETMGNSVGIFESDRSNIKITEPYDLILADVLIDRYMKSLEVLR</sequence>
<evidence type="ECO:0000256" key="3">
    <source>
        <dbReference type="ARBA" id="ARBA00009789"/>
    </source>
</evidence>
<dbReference type="InterPro" id="IPR029044">
    <property type="entry name" value="Nucleotide-diphossugar_trans"/>
</dbReference>
<comment type="similarity">
    <text evidence="3 7">Belongs to the IspD/TarI cytidylyltransferase family. IspD subfamily.</text>
</comment>
<feature type="site" description="Positions MEP for the nucleophilic attack" evidence="7">
    <location>
        <position position="163"/>
    </location>
</feature>
<feature type="site" description="Transition state stabilizer" evidence="7">
    <location>
        <position position="19"/>
    </location>
</feature>
<comment type="function">
    <text evidence="7">Catalyzes the formation of 4-diphosphocytidyl-2-C-methyl-D-erythritol from CTP and 2-C-methyl-D-erythritol 4-phosphate (MEP).</text>
</comment>
<evidence type="ECO:0000313" key="8">
    <source>
        <dbReference type="EMBL" id="MDH8679889.1"/>
    </source>
</evidence>
<protein>
    <recommendedName>
        <fullName evidence="7">2-C-methyl-D-erythritol 4-phosphate cytidylyltransferase</fullName>
        <ecNumber evidence="7">2.7.7.60</ecNumber>
    </recommendedName>
    <alternativeName>
        <fullName evidence="7">4-diphosphocytidyl-2C-methyl-D-erythritol synthase</fullName>
    </alternativeName>
    <alternativeName>
        <fullName evidence="7">MEP cytidylyltransferase</fullName>
        <shortName evidence="7">MCT</shortName>
    </alternativeName>
</protein>
<comment type="pathway">
    <text evidence="2 7">Isoprenoid biosynthesis; isopentenyl diphosphate biosynthesis via DXP pathway; isopentenyl diphosphate from 1-deoxy-D-xylulose 5-phosphate: step 2/6.</text>
</comment>
<evidence type="ECO:0000256" key="6">
    <source>
        <dbReference type="ARBA" id="ARBA00023229"/>
    </source>
</evidence>
<dbReference type="InterPro" id="IPR034683">
    <property type="entry name" value="IspD/TarI"/>
</dbReference>
<dbReference type="EC" id="2.7.7.60" evidence="7"/>
<dbReference type="PANTHER" id="PTHR32125:SF4">
    <property type="entry name" value="2-C-METHYL-D-ERYTHRITOL 4-PHOSPHATE CYTIDYLYLTRANSFERASE, CHLOROPLASTIC"/>
    <property type="match status" value="1"/>
</dbReference>
<feature type="site" description="Transition state stabilizer" evidence="7">
    <location>
        <position position="26"/>
    </location>
</feature>
<evidence type="ECO:0000256" key="4">
    <source>
        <dbReference type="ARBA" id="ARBA00022679"/>
    </source>
</evidence>
<evidence type="ECO:0000256" key="7">
    <source>
        <dbReference type="HAMAP-Rule" id="MF_00108"/>
    </source>
</evidence>
<dbReference type="EMBL" id="JARYZI010000020">
    <property type="protein sequence ID" value="MDH8679889.1"/>
    <property type="molecule type" value="Genomic_DNA"/>
</dbReference>
<keyword evidence="6 7" id="KW-0414">Isoprene biosynthesis</keyword>
<dbReference type="GO" id="GO:0050518">
    <property type="term" value="F:2-C-methyl-D-erythritol 4-phosphate cytidylyltransferase activity"/>
    <property type="evidence" value="ECO:0007669"/>
    <property type="project" value="UniProtKB-EC"/>
</dbReference>
<gene>
    <name evidence="7 8" type="primary">ispD</name>
    <name evidence="8" type="ORF">QE109_17210</name>
</gene>
<dbReference type="InterPro" id="IPR050088">
    <property type="entry name" value="IspD/TarI_cytidylyltransf_bact"/>
</dbReference>
<dbReference type="SUPFAM" id="SSF53448">
    <property type="entry name" value="Nucleotide-diphospho-sugar transferases"/>
    <property type="match status" value="1"/>
</dbReference>
<evidence type="ECO:0000313" key="9">
    <source>
        <dbReference type="Proteomes" id="UP001158045"/>
    </source>
</evidence>
<dbReference type="PANTHER" id="PTHR32125">
    <property type="entry name" value="2-C-METHYL-D-ERYTHRITOL 4-PHOSPHATE CYTIDYLYLTRANSFERASE, CHLOROPLASTIC"/>
    <property type="match status" value="1"/>
</dbReference>
<dbReference type="Proteomes" id="UP001158045">
    <property type="component" value="Unassembled WGS sequence"/>
</dbReference>
<proteinExistence type="inferred from homology"/>
<dbReference type="InterPro" id="IPR001228">
    <property type="entry name" value="IspD"/>
</dbReference>
<dbReference type="NCBIfam" id="TIGR00453">
    <property type="entry name" value="ispD"/>
    <property type="match status" value="1"/>
</dbReference>
<dbReference type="Gene3D" id="3.90.550.10">
    <property type="entry name" value="Spore Coat Polysaccharide Biosynthesis Protein SpsA, Chain A"/>
    <property type="match status" value="1"/>
</dbReference>
<comment type="caution">
    <text evidence="8">The sequence shown here is derived from an EMBL/GenBank/DDBJ whole genome shotgun (WGS) entry which is preliminary data.</text>
</comment>
<evidence type="ECO:0000256" key="2">
    <source>
        <dbReference type="ARBA" id="ARBA00004787"/>
    </source>
</evidence>
<comment type="catalytic activity">
    <reaction evidence="1 7">
        <text>2-C-methyl-D-erythritol 4-phosphate + CTP + H(+) = 4-CDP-2-C-methyl-D-erythritol + diphosphate</text>
        <dbReference type="Rhea" id="RHEA:13429"/>
        <dbReference type="ChEBI" id="CHEBI:15378"/>
        <dbReference type="ChEBI" id="CHEBI:33019"/>
        <dbReference type="ChEBI" id="CHEBI:37563"/>
        <dbReference type="ChEBI" id="CHEBI:57823"/>
        <dbReference type="ChEBI" id="CHEBI:58262"/>
        <dbReference type="EC" id="2.7.7.60"/>
    </reaction>
</comment>
<dbReference type="CDD" id="cd02516">
    <property type="entry name" value="CDP-ME_synthetase"/>
    <property type="match status" value="1"/>
</dbReference>
<reference evidence="8 9" key="1">
    <citation type="submission" date="2023-04" db="EMBL/GenBank/DDBJ databases">
        <title>Fusibacter bizertensis strain WBS, isolated from littoral bottom sediments of the Arctic seas - biochemical and genomic analysis.</title>
        <authorList>
            <person name="Brioukhanov A.L."/>
        </authorList>
    </citation>
    <scope>NUCLEOTIDE SEQUENCE [LARGE SCALE GENOMIC DNA]</scope>
    <source>
        <strain evidence="8 9">WBS</strain>
    </source>
</reference>
<dbReference type="Pfam" id="PF01128">
    <property type="entry name" value="IspD"/>
    <property type="match status" value="1"/>
</dbReference>
<dbReference type="InterPro" id="IPR018294">
    <property type="entry name" value="ISPD_synthase_CS"/>
</dbReference>
<evidence type="ECO:0000256" key="5">
    <source>
        <dbReference type="ARBA" id="ARBA00022695"/>
    </source>
</evidence>
<keyword evidence="9" id="KW-1185">Reference proteome</keyword>
<keyword evidence="5 7" id="KW-0548">Nucleotidyltransferase</keyword>